<sequence>MTSQPLKPTLGPAVFSVLGPSRRTEASQPWTKQSWKCILNKPGATEGLKWGVCFTFLSGTGLTRIIVPCLVSLGTNLNETSPDLCGLSPSLGRLSKAPRKPRDC</sequence>
<comment type="caution">
    <text evidence="1">The sequence shown here is derived from an EMBL/GenBank/DDBJ whole genome shotgun (WGS) entry which is preliminary data.</text>
</comment>
<evidence type="ECO:0000313" key="2">
    <source>
        <dbReference type="Proteomes" id="UP000290289"/>
    </source>
</evidence>
<evidence type="ECO:0000313" key="1">
    <source>
        <dbReference type="EMBL" id="RXH92337.1"/>
    </source>
</evidence>
<accession>A0A498JC20</accession>
<dbReference type="Proteomes" id="UP000290289">
    <property type="component" value="Chromosome 8"/>
</dbReference>
<reference evidence="1 2" key="1">
    <citation type="submission" date="2018-10" db="EMBL/GenBank/DDBJ databases">
        <title>A high-quality apple genome assembly.</title>
        <authorList>
            <person name="Hu J."/>
        </authorList>
    </citation>
    <scope>NUCLEOTIDE SEQUENCE [LARGE SCALE GENOMIC DNA]</scope>
    <source>
        <strain evidence="2">cv. HFTH1</strain>
        <tissue evidence="1">Young leaf</tissue>
    </source>
</reference>
<proteinExistence type="predicted"/>
<organism evidence="1 2">
    <name type="scientific">Malus domestica</name>
    <name type="common">Apple</name>
    <name type="synonym">Pyrus malus</name>
    <dbReference type="NCBI Taxonomy" id="3750"/>
    <lineage>
        <taxon>Eukaryota</taxon>
        <taxon>Viridiplantae</taxon>
        <taxon>Streptophyta</taxon>
        <taxon>Embryophyta</taxon>
        <taxon>Tracheophyta</taxon>
        <taxon>Spermatophyta</taxon>
        <taxon>Magnoliopsida</taxon>
        <taxon>eudicotyledons</taxon>
        <taxon>Gunneridae</taxon>
        <taxon>Pentapetalae</taxon>
        <taxon>rosids</taxon>
        <taxon>fabids</taxon>
        <taxon>Rosales</taxon>
        <taxon>Rosaceae</taxon>
        <taxon>Amygdaloideae</taxon>
        <taxon>Maleae</taxon>
        <taxon>Malus</taxon>
    </lineage>
</organism>
<gene>
    <name evidence="1" type="ORF">DVH24_033233</name>
</gene>
<keyword evidence="2" id="KW-1185">Reference proteome</keyword>
<name>A0A498JC20_MALDO</name>
<protein>
    <submittedName>
        <fullName evidence="1">Uncharacterized protein</fullName>
    </submittedName>
</protein>
<dbReference type="EMBL" id="RDQH01000334">
    <property type="protein sequence ID" value="RXH92337.1"/>
    <property type="molecule type" value="Genomic_DNA"/>
</dbReference>
<dbReference type="AlphaFoldDB" id="A0A498JC20"/>